<dbReference type="EMBL" id="FXXP01000002">
    <property type="protein sequence ID" value="SMX29119.1"/>
    <property type="molecule type" value="Genomic_DNA"/>
</dbReference>
<accession>A0A238JER8</accession>
<evidence type="ECO:0000313" key="2">
    <source>
        <dbReference type="Proteomes" id="UP000225972"/>
    </source>
</evidence>
<protein>
    <submittedName>
        <fullName evidence="1">Uncharacterized protein</fullName>
    </submittedName>
</protein>
<keyword evidence="2" id="KW-1185">Reference proteome</keyword>
<dbReference type="AlphaFoldDB" id="A0A238JER8"/>
<name>A0A238JER8_9RHOB</name>
<evidence type="ECO:0000313" key="1">
    <source>
        <dbReference type="EMBL" id="SMX29119.1"/>
    </source>
</evidence>
<sequence>MAQRFAKTKAMSLMQIRIEQDQTILTSTPTQEVTMVITTVTSPRRRLKIMTKSTTWPRKTVCNGSKTPRETVA</sequence>
<dbReference type="Proteomes" id="UP000225972">
    <property type="component" value="Unassembled WGS sequence"/>
</dbReference>
<gene>
    <name evidence="1" type="ORF">TRP8649_03251</name>
</gene>
<organism evidence="1 2">
    <name type="scientific">Pelagimonas phthalicica</name>
    <dbReference type="NCBI Taxonomy" id="1037362"/>
    <lineage>
        <taxon>Bacteria</taxon>
        <taxon>Pseudomonadati</taxon>
        <taxon>Pseudomonadota</taxon>
        <taxon>Alphaproteobacteria</taxon>
        <taxon>Rhodobacterales</taxon>
        <taxon>Roseobacteraceae</taxon>
        <taxon>Pelagimonas</taxon>
    </lineage>
</organism>
<reference evidence="2" key="1">
    <citation type="submission" date="2017-05" db="EMBL/GenBank/DDBJ databases">
        <authorList>
            <person name="Rodrigo-Torres L."/>
            <person name="Arahal R. D."/>
            <person name="Lucena T."/>
        </authorList>
    </citation>
    <scope>NUCLEOTIDE SEQUENCE [LARGE SCALE GENOMIC DNA]</scope>
    <source>
        <strain evidence="2">CECT 8649</strain>
    </source>
</reference>
<proteinExistence type="predicted"/>